<comment type="catalytic activity">
    <reaction evidence="1">
        <text>ATP + protein L-histidine = ADP + protein N-phospho-L-histidine.</text>
        <dbReference type="EC" id="2.7.13.3"/>
    </reaction>
</comment>
<evidence type="ECO:0000256" key="4">
    <source>
        <dbReference type="ARBA" id="ARBA00022679"/>
    </source>
</evidence>
<dbReference type="EC" id="2.7.13.3" evidence="2"/>
<proteinExistence type="predicted"/>
<dbReference type="Pfam" id="PF07536">
    <property type="entry name" value="HWE_HK"/>
    <property type="match status" value="1"/>
</dbReference>
<dbReference type="GO" id="GO:0016301">
    <property type="term" value="F:kinase activity"/>
    <property type="evidence" value="ECO:0007669"/>
    <property type="project" value="UniProtKB-KW"/>
</dbReference>
<dbReference type="Proteomes" id="UP001152178">
    <property type="component" value="Unassembled WGS sequence"/>
</dbReference>
<evidence type="ECO:0000256" key="3">
    <source>
        <dbReference type="ARBA" id="ARBA00022553"/>
    </source>
</evidence>
<dbReference type="EMBL" id="JAPFQA010000033">
    <property type="protein sequence ID" value="MCZ8548627.1"/>
    <property type="molecule type" value="Genomic_DNA"/>
</dbReference>
<protein>
    <recommendedName>
        <fullName evidence="2">histidine kinase</fullName>
        <ecNumber evidence="2">2.7.13.3</ecNumber>
    </recommendedName>
</protein>
<evidence type="ECO:0000313" key="10">
    <source>
        <dbReference type="Proteomes" id="UP001152178"/>
    </source>
</evidence>
<dbReference type="PANTHER" id="PTHR41523">
    <property type="entry name" value="TWO-COMPONENT SYSTEM SENSOR PROTEIN"/>
    <property type="match status" value="1"/>
</dbReference>
<sequence>MMPMKPEVLILAPLGRDAQIAASILATSQICTRICASLEETVPLLEEAQCLVVAEEALISSDRATFASWLNNQPAWSDFPIVLLVMRGTEFDKRLAFLDRYLIVLERPFLASSLANSVRSALRARARQLEVRSYIEQRQEVADRQKLLIRELHHRVKNTLANVRAMMGATVRSSGSIQDFVRDFSARIVSLADTHSMLTDDYWQTASLKKLLEGELRHYETRDRPRILLEGPDVALVADIAIPVGMAFHELASNSSKFGALSHPHGRLDVRWSVGSASNVQIVNLDWREHDGPKVEPPKRRGFGTTLLEKVVAVQCDAKVELNYDRDGLHFTMALPLRDTRLVPAYS</sequence>
<keyword evidence="4" id="KW-0808">Transferase</keyword>
<dbReference type="SMART" id="SM00911">
    <property type="entry name" value="HWE_HK"/>
    <property type="match status" value="1"/>
</dbReference>
<evidence type="ECO:0000256" key="2">
    <source>
        <dbReference type="ARBA" id="ARBA00012438"/>
    </source>
</evidence>
<organism evidence="9 10">
    <name type="scientific">Mesorhizobium qingshengii</name>
    <dbReference type="NCBI Taxonomy" id="1165689"/>
    <lineage>
        <taxon>Bacteria</taxon>
        <taxon>Pseudomonadati</taxon>
        <taxon>Pseudomonadota</taxon>
        <taxon>Alphaproteobacteria</taxon>
        <taxon>Hyphomicrobiales</taxon>
        <taxon>Phyllobacteriaceae</taxon>
        <taxon>Mesorhizobium</taxon>
    </lineage>
</organism>
<keyword evidence="3" id="KW-0597">Phosphoprotein</keyword>
<keyword evidence="6 9" id="KW-0418">Kinase</keyword>
<evidence type="ECO:0000313" key="9">
    <source>
        <dbReference type="EMBL" id="MCZ8548627.1"/>
    </source>
</evidence>
<reference evidence="9" key="1">
    <citation type="submission" date="2022-11" db="EMBL/GenBank/DDBJ databases">
        <authorList>
            <person name="Coimbra C."/>
        </authorList>
    </citation>
    <scope>NUCLEOTIDE SEQUENCE</scope>
    <source>
        <strain evidence="9">Jales19</strain>
    </source>
</reference>
<feature type="domain" description="Signal transduction histidine kinase HWE region" evidence="8">
    <location>
        <begin position="151"/>
        <end position="233"/>
    </location>
</feature>
<evidence type="ECO:0000256" key="1">
    <source>
        <dbReference type="ARBA" id="ARBA00000085"/>
    </source>
</evidence>
<gene>
    <name evidence="9" type="ORF">OOJ09_31090</name>
</gene>
<evidence type="ECO:0000256" key="7">
    <source>
        <dbReference type="ARBA" id="ARBA00022840"/>
    </source>
</evidence>
<keyword evidence="10" id="KW-1185">Reference proteome</keyword>
<dbReference type="PANTHER" id="PTHR41523:SF8">
    <property type="entry name" value="ETHYLENE RESPONSE SENSOR PROTEIN"/>
    <property type="match status" value="1"/>
</dbReference>
<dbReference type="Gene3D" id="3.30.565.10">
    <property type="entry name" value="Histidine kinase-like ATPase, C-terminal domain"/>
    <property type="match status" value="1"/>
</dbReference>
<evidence type="ECO:0000259" key="8">
    <source>
        <dbReference type="SMART" id="SM00911"/>
    </source>
</evidence>
<name>A0ABT4R482_9HYPH</name>
<keyword evidence="5" id="KW-0547">Nucleotide-binding</keyword>
<dbReference type="InterPro" id="IPR011102">
    <property type="entry name" value="Sig_transdc_His_kinase_HWE"/>
</dbReference>
<evidence type="ECO:0000256" key="5">
    <source>
        <dbReference type="ARBA" id="ARBA00022741"/>
    </source>
</evidence>
<accession>A0ABT4R482</accession>
<dbReference type="InterPro" id="IPR036890">
    <property type="entry name" value="HATPase_C_sf"/>
</dbReference>
<evidence type="ECO:0000256" key="6">
    <source>
        <dbReference type="ARBA" id="ARBA00022777"/>
    </source>
</evidence>
<comment type="caution">
    <text evidence="9">The sequence shown here is derived from an EMBL/GenBank/DDBJ whole genome shotgun (WGS) entry which is preliminary data.</text>
</comment>
<keyword evidence="7" id="KW-0067">ATP-binding</keyword>
<dbReference type="RefSeq" id="WP_269908875.1">
    <property type="nucleotide sequence ID" value="NZ_JAPFQA010000033.1"/>
</dbReference>